<protein>
    <submittedName>
        <fullName evidence="1">SDR family NAD(P)-dependent oxidoreductase</fullName>
    </submittedName>
</protein>
<dbReference type="PRINTS" id="PR00081">
    <property type="entry name" value="GDHRDH"/>
</dbReference>
<dbReference type="RefSeq" id="WP_119379637.1">
    <property type="nucleotide sequence ID" value="NZ_QWGB01000005.1"/>
</dbReference>
<sequence>MSAVIIGATGGIGRALVEELHERGWFQAIHALSRSGGGDWPDSVTPGKIDILDEESIKAAAERLKEDGPVELCIIAAGILSDGDALQPEKTWRHQSMEAYEQVFRLNTFGPGLVAKHFLPLMPRGERAVFAALSARVGSIGDNGFGGWHAYRSSKAALNMLIRNFAIEWTRKSEESICVGLHPGTVDTGLSKPFQGNVPDKQLFTPQQSAGYLLDVIGKLTPSDTGKVFDWQGEAIQP</sequence>
<dbReference type="Gene3D" id="3.40.50.720">
    <property type="entry name" value="NAD(P)-binding Rossmann-like Domain"/>
    <property type="match status" value="1"/>
</dbReference>
<name>A0A399R3L0_9PROT</name>
<gene>
    <name evidence="1" type="ORF">D1224_09490</name>
</gene>
<keyword evidence="2" id="KW-1185">Reference proteome</keyword>
<dbReference type="PANTHER" id="PTHR43544">
    <property type="entry name" value="SHORT-CHAIN DEHYDROGENASE/REDUCTASE"/>
    <property type="match status" value="1"/>
</dbReference>
<dbReference type="EMBL" id="QWGB01000005">
    <property type="protein sequence ID" value="RIJ24447.1"/>
    <property type="molecule type" value="Genomic_DNA"/>
</dbReference>
<proteinExistence type="predicted"/>
<dbReference type="SUPFAM" id="SSF51735">
    <property type="entry name" value="NAD(P)-binding Rossmann-fold domains"/>
    <property type="match status" value="1"/>
</dbReference>
<dbReference type="GO" id="GO:0016491">
    <property type="term" value="F:oxidoreductase activity"/>
    <property type="evidence" value="ECO:0007669"/>
    <property type="project" value="TreeGrafter"/>
</dbReference>
<dbReference type="Pfam" id="PF00106">
    <property type="entry name" value="adh_short"/>
    <property type="match status" value="1"/>
</dbReference>
<dbReference type="InterPro" id="IPR002347">
    <property type="entry name" value="SDR_fam"/>
</dbReference>
<organism evidence="1 2">
    <name type="scientific">Henriciella barbarensis</name>
    <dbReference type="NCBI Taxonomy" id="86342"/>
    <lineage>
        <taxon>Bacteria</taxon>
        <taxon>Pseudomonadati</taxon>
        <taxon>Pseudomonadota</taxon>
        <taxon>Alphaproteobacteria</taxon>
        <taxon>Hyphomonadales</taxon>
        <taxon>Hyphomonadaceae</taxon>
        <taxon>Henriciella</taxon>
    </lineage>
</organism>
<dbReference type="Proteomes" id="UP000265431">
    <property type="component" value="Unassembled WGS sequence"/>
</dbReference>
<dbReference type="InterPro" id="IPR051468">
    <property type="entry name" value="Fungal_SecMetab_SDRs"/>
</dbReference>
<comment type="caution">
    <text evidence="1">The sequence shown here is derived from an EMBL/GenBank/DDBJ whole genome shotgun (WGS) entry which is preliminary data.</text>
</comment>
<dbReference type="CDD" id="cd05325">
    <property type="entry name" value="carb_red_sniffer_like_SDR_c"/>
    <property type="match status" value="1"/>
</dbReference>
<dbReference type="GO" id="GO:0005737">
    <property type="term" value="C:cytoplasm"/>
    <property type="evidence" value="ECO:0007669"/>
    <property type="project" value="TreeGrafter"/>
</dbReference>
<accession>A0A399R3L0</accession>
<reference evidence="1 2" key="1">
    <citation type="submission" date="2018-08" db="EMBL/GenBank/DDBJ databases">
        <title>Henriciella mobilis sp. nov., isolated from seawater.</title>
        <authorList>
            <person name="Cheng H."/>
            <person name="Wu Y.-H."/>
            <person name="Xu X.-W."/>
            <person name="Guo L.-L."/>
        </authorList>
    </citation>
    <scope>NUCLEOTIDE SEQUENCE [LARGE SCALE GENOMIC DNA]</scope>
    <source>
        <strain evidence="1 2">CCUG66934</strain>
    </source>
</reference>
<evidence type="ECO:0000313" key="1">
    <source>
        <dbReference type="EMBL" id="RIJ24447.1"/>
    </source>
</evidence>
<dbReference type="AlphaFoldDB" id="A0A399R3L0"/>
<dbReference type="PANTHER" id="PTHR43544:SF12">
    <property type="entry name" value="NAD(P)-BINDING ROSSMANN-FOLD SUPERFAMILY PROTEIN"/>
    <property type="match status" value="1"/>
</dbReference>
<evidence type="ECO:0000313" key="2">
    <source>
        <dbReference type="Proteomes" id="UP000265431"/>
    </source>
</evidence>
<dbReference type="InterPro" id="IPR036291">
    <property type="entry name" value="NAD(P)-bd_dom_sf"/>
</dbReference>
<dbReference type="OrthoDB" id="9785826at2"/>